<dbReference type="EMBL" id="JAPVEB010000010">
    <property type="protein sequence ID" value="KAJ5256088.1"/>
    <property type="molecule type" value="Genomic_DNA"/>
</dbReference>
<feature type="region of interest" description="Disordered" evidence="4">
    <location>
        <begin position="143"/>
        <end position="252"/>
    </location>
</feature>
<dbReference type="PROSITE" id="PS51897">
    <property type="entry name" value="ANNEXIN_2"/>
    <property type="match status" value="3"/>
</dbReference>
<evidence type="ECO:0000256" key="2">
    <source>
        <dbReference type="ARBA" id="ARBA00022737"/>
    </source>
</evidence>
<dbReference type="SUPFAM" id="SSF47874">
    <property type="entry name" value="Annexin"/>
    <property type="match status" value="1"/>
</dbReference>
<proteinExistence type="inferred from homology"/>
<feature type="compositionally biased region" description="Low complexity" evidence="4">
    <location>
        <begin position="171"/>
        <end position="185"/>
    </location>
</feature>
<protein>
    <submittedName>
        <fullName evidence="5">Annexin type fungal XIV</fullName>
    </submittedName>
</protein>
<comment type="caution">
    <text evidence="5">The sequence shown here is derived from an EMBL/GenBank/DDBJ whole genome shotgun (WGS) entry which is preliminary data.</text>
</comment>
<dbReference type="Proteomes" id="UP001220256">
    <property type="component" value="Unassembled WGS sequence"/>
</dbReference>
<dbReference type="InterPro" id="IPR037104">
    <property type="entry name" value="Annexin_sf"/>
</dbReference>
<accession>A0ABQ8W612</accession>
<evidence type="ECO:0000256" key="3">
    <source>
        <dbReference type="ARBA" id="ARBA00023216"/>
    </source>
</evidence>
<name>A0ABQ8W612_PENCH</name>
<dbReference type="InterPro" id="IPR009117">
    <property type="entry name" value="ANX14"/>
</dbReference>
<comment type="similarity">
    <text evidence="1">Belongs to the annexin family.</text>
</comment>
<dbReference type="Pfam" id="PF00191">
    <property type="entry name" value="Annexin"/>
    <property type="match status" value="4"/>
</dbReference>
<gene>
    <name evidence="5" type="ORF">N7505_011239</name>
</gene>
<keyword evidence="6" id="KW-1185">Reference proteome</keyword>
<evidence type="ECO:0000256" key="1">
    <source>
        <dbReference type="ARBA" id="ARBA00007831"/>
    </source>
</evidence>
<feature type="compositionally biased region" description="Pro residues" evidence="4">
    <location>
        <begin position="213"/>
        <end position="250"/>
    </location>
</feature>
<evidence type="ECO:0000313" key="6">
    <source>
        <dbReference type="Proteomes" id="UP001220256"/>
    </source>
</evidence>
<reference evidence="5 6" key="1">
    <citation type="journal article" date="2023" name="IMA Fungus">
        <title>Comparative genomic study of the Penicillium genus elucidates a diverse pangenome and 15 lateral gene transfer events.</title>
        <authorList>
            <person name="Petersen C."/>
            <person name="Sorensen T."/>
            <person name="Nielsen M.R."/>
            <person name="Sondergaard T.E."/>
            <person name="Sorensen J.L."/>
            <person name="Fitzpatrick D.A."/>
            <person name="Frisvad J.C."/>
            <person name="Nielsen K.L."/>
        </authorList>
    </citation>
    <scope>NUCLEOTIDE SEQUENCE [LARGE SCALE GENOMIC DNA]</scope>
    <source>
        <strain evidence="5 6">IBT 3361</strain>
    </source>
</reference>
<dbReference type="PANTHER" id="PTHR10502:SF102">
    <property type="entry name" value="ANNEXIN B11"/>
    <property type="match status" value="1"/>
</dbReference>
<sequence length="561" mass="61318">MPQGTGTLTSDKGRVLGQFEVEGAQYIFVGNLTSFGQSFSIPNADVTYDSADQLRKEAEEFEELPIEKDQIEIKLKNGVAITGGFDMPFSDGEVKKGTINLRTEGTHPSTASKALLQDLRPRAINSLMVPLLRRANTRLSKASTPLRRVNIPLRKANIPPPQQGHYPPPQQGQYGAPPAQGGPYGATPPQPHGYHAPPAQPPYGQQPHGYAPPGQPPAGGPGYPAPGQPPVGYGAPPPGGAFPPQGPPAQPSLGYVPGQVAPGDFRPQADALRKAMKGFGTDEKALIAVLSQLDPLQMAAVRDVYSKQLGRDLYKDVKSETGGEFRDGLLAVIEGPLMHDVESLHSAIDGVGTKEWLLNEVLLGRSNADINAIRTAYEMRHRRSLAKDVEGDLSFKTSTLFNIVLHAARHEESTPINPQTIDTDIRSLQGKNVTDVCAIFAKASNAELRAISQTFESRYHIPLEKHIEKEFSGHMEDALLLMLRSATDPAMRDAILLEESMSGMGTKDERLIVRVVRAHWDRNHKEMVKRAYKHKFGKNLIDRVRSETSSDYQRLMVALLE</sequence>
<evidence type="ECO:0000256" key="4">
    <source>
        <dbReference type="SAM" id="MobiDB-lite"/>
    </source>
</evidence>
<keyword evidence="2" id="KW-0677">Repeat</keyword>
<feature type="compositionally biased region" description="Low complexity" evidence="4">
    <location>
        <begin position="192"/>
        <end position="212"/>
    </location>
</feature>
<dbReference type="InterPro" id="IPR018502">
    <property type="entry name" value="Annexin_repeat"/>
</dbReference>
<keyword evidence="3" id="KW-0041">Annexin</keyword>
<dbReference type="Gene3D" id="1.10.220.10">
    <property type="entry name" value="Annexin"/>
    <property type="match status" value="4"/>
</dbReference>
<dbReference type="InterPro" id="IPR001464">
    <property type="entry name" value="Annexin"/>
</dbReference>
<feature type="compositionally biased region" description="Pro residues" evidence="4">
    <location>
        <begin position="158"/>
        <end position="170"/>
    </location>
</feature>
<dbReference type="SMART" id="SM00335">
    <property type="entry name" value="ANX"/>
    <property type="match status" value="4"/>
</dbReference>
<organism evidence="5 6">
    <name type="scientific">Penicillium chrysogenum</name>
    <name type="common">Penicillium notatum</name>
    <dbReference type="NCBI Taxonomy" id="5076"/>
    <lineage>
        <taxon>Eukaryota</taxon>
        <taxon>Fungi</taxon>
        <taxon>Dikarya</taxon>
        <taxon>Ascomycota</taxon>
        <taxon>Pezizomycotina</taxon>
        <taxon>Eurotiomycetes</taxon>
        <taxon>Eurotiomycetidae</taxon>
        <taxon>Eurotiales</taxon>
        <taxon>Aspergillaceae</taxon>
        <taxon>Penicillium</taxon>
        <taxon>Penicillium chrysogenum species complex</taxon>
    </lineage>
</organism>
<dbReference type="PRINTS" id="PR01813">
    <property type="entry name" value="ANNEXINFUNGI"/>
</dbReference>
<dbReference type="PRINTS" id="PR00196">
    <property type="entry name" value="ANNEXIN"/>
</dbReference>
<dbReference type="PANTHER" id="PTHR10502">
    <property type="entry name" value="ANNEXIN"/>
    <property type="match status" value="1"/>
</dbReference>
<evidence type="ECO:0000313" key="5">
    <source>
        <dbReference type="EMBL" id="KAJ5256088.1"/>
    </source>
</evidence>